<dbReference type="AlphaFoldDB" id="A0AB39RNK9"/>
<accession>A0AB39RNK9</accession>
<reference evidence="1" key="1">
    <citation type="submission" date="2024-07" db="EMBL/GenBank/DDBJ databases">
        <authorList>
            <person name="Yu S.T."/>
        </authorList>
    </citation>
    <scope>NUCLEOTIDE SEQUENCE</scope>
    <source>
        <strain evidence="1">R41</strain>
    </source>
</reference>
<sequence length="92" mass="10555">MAGVALASGECAAGDVAAVEVPGVLPHRAVPLHCETVLRTMIRKGTRDYQELPATPDAFVWLRLDQEEAWRKGIPRRRRQPLWWTLRRPWDR</sequence>
<dbReference type="EMBL" id="CP163443">
    <property type="protein sequence ID" value="XDQ57193.1"/>
    <property type="molecule type" value="Genomic_DNA"/>
</dbReference>
<proteinExistence type="predicted"/>
<dbReference type="RefSeq" id="WP_369250262.1">
    <property type="nucleotide sequence ID" value="NZ_CP163443.1"/>
</dbReference>
<gene>
    <name evidence="1" type="ORF">AB5J53_38675</name>
</gene>
<name>A0AB39RNK9_9ACTN</name>
<evidence type="ECO:0000313" key="1">
    <source>
        <dbReference type="EMBL" id="XDQ57193.1"/>
    </source>
</evidence>
<organism evidence="1">
    <name type="scientific">Streptomyces sp. R41</name>
    <dbReference type="NCBI Taxonomy" id="3238632"/>
    <lineage>
        <taxon>Bacteria</taxon>
        <taxon>Bacillati</taxon>
        <taxon>Actinomycetota</taxon>
        <taxon>Actinomycetes</taxon>
        <taxon>Kitasatosporales</taxon>
        <taxon>Streptomycetaceae</taxon>
        <taxon>Streptomyces</taxon>
    </lineage>
</organism>
<protein>
    <submittedName>
        <fullName evidence="1">Uncharacterized protein</fullName>
    </submittedName>
</protein>